<name>A0ABQ5BUJ5_9ASTR</name>
<organism evidence="1 2">
    <name type="scientific">Tanacetum coccineum</name>
    <dbReference type="NCBI Taxonomy" id="301880"/>
    <lineage>
        <taxon>Eukaryota</taxon>
        <taxon>Viridiplantae</taxon>
        <taxon>Streptophyta</taxon>
        <taxon>Embryophyta</taxon>
        <taxon>Tracheophyta</taxon>
        <taxon>Spermatophyta</taxon>
        <taxon>Magnoliopsida</taxon>
        <taxon>eudicotyledons</taxon>
        <taxon>Gunneridae</taxon>
        <taxon>Pentapetalae</taxon>
        <taxon>asterids</taxon>
        <taxon>campanulids</taxon>
        <taxon>Asterales</taxon>
        <taxon>Asteraceae</taxon>
        <taxon>Asteroideae</taxon>
        <taxon>Anthemideae</taxon>
        <taxon>Anthemidinae</taxon>
        <taxon>Tanacetum</taxon>
    </lineage>
</organism>
<protein>
    <submittedName>
        <fullName evidence="1">Uncharacterized protein</fullName>
    </submittedName>
</protein>
<comment type="caution">
    <text evidence="1">The sequence shown here is derived from an EMBL/GenBank/DDBJ whole genome shotgun (WGS) entry which is preliminary data.</text>
</comment>
<dbReference type="EMBL" id="BQNB010013643">
    <property type="protein sequence ID" value="GJT18531.1"/>
    <property type="molecule type" value="Genomic_DNA"/>
</dbReference>
<proteinExistence type="predicted"/>
<keyword evidence="2" id="KW-1185">Reference proteome</keyword>
<sequence length="487" mass="55379">MSWFSRCSWCGGPFNGGNCRRCTNVSFEDEFVNPLEEGERCKRCTCKWCGSDLSKGFCFICASSNGNSSIYDPNPNSFNDSQKFSYPPPQPQTYSYEQTTNLRTNTPDFLQRFKLIYKGSTIPLNNMPQISPSVAITPVLPTLEPEDSLIMGDEHLRTILEKESDKFIKSSVEDLVPIPSESEDTSGSDIECILPSCDDFSPINVYEEKFMTFSNPLFNSNDDFTSSNDESLSDEDVPEDNVKIYSNHLFEFDDEYISSDVNPLFDEVLEDIECKDSYDSNLNESTFLVTPLSDSNEDECFTPSDDIELLLYRDPSTPMISVVTILEGFTDESPLEENDDLFELESKKNDWKKILYDDPIDDLIFDPGVDVDEIDAFLDVDISSDIEDGYHDSEGDILYLESLLSNDTILSLPPEVFLDHDPRSLSDINDLKIMVKVFNPGIHEKKISPTYDCPDYEDSRARGFVHRSLDLQSFACLYMGIRYPRSY</sequence>
<accession>A0ABQ5BUJ5</accession>
<dbReference type="Proteomes" id="UP001151760">
    <property type="component" value="Unassembled WGS sequence"/>
</dbReference>
<evidence type="ECO:0000313" key="2">
    <source>
        <dbReference type="Proteomes" id="UP001151760"/>
    </source>
</evidence>
<gene>
    <name evidence="1" type="ORF">Tco_0877237</name>
</gene>
<reference evidence="1" key="1">
    <citation type="journal article" date="2022" name="Int. J. Mol. Sci.">
        <title>Draft Genome of Tanacetum Coccineum: Genomic Comparison of Closely Related Tanacetum-Family Plants.</title>
        <authorList>
            <person name="Yamashiro T."/>
            <person name="Shiraishi A."/>
            <person name="Nakayama K."/>
            <person name="Satake H."/>
        </authorList>
    </citation>
    <scope>NUCLEOTIDE SEQUENCE</scope>
</reference>
<evidence type="ECO:0000313" key="1">
    <source>
        <dbReference type="EMBL" id="GJT18531.1"/>
    </source>
</evidence>
<reference evidence="1" key="2">
    <citation type="submission" date="2022-01" db="EMBL/GenBank/DDBJ databases">
        <authorList>
            <person name="Yamashiro T."/>
            <person name="Shiraishi A."/>
            <person name="Satake H."/>
            <person name="Nakayama K."/>
        </authorList>
    </citation>
    <scope>NUCLEOTIDE SEQUENCE</scope>
</reference>